<dbReference type="AlphaFoldDB" id="A0A2V1DQK0"/>
<evidence type="ECO:0000313" key="2">
    <source>
        <dbReference type="EMBL" id="PVH99464.1"/>
    </source>
</evidence>
<keyword evidence="3" id="KW-1185">Reference proteome</keyword>
<gene>
    <name evidence="2" type="ORF">DM02DRAFT_718841</name>
</gene>
<dbReference type="InterPro" id="IPR021463">
    <property type="entry name" value="Methyltransf_34"/>
</dbReference>
<accession>A0A2V1DQK0</accession>
<organism evidence="2 3">
    <name type="scientific">Periconia macrospinosa</name>
    <dbReference type="NCBI Taxonomy" id="97972"/>
    <lineage>
        <taxon>Eukaryota</taxon>
        <taxon>Fungi</taxon>
        <taxon>Dikarya</taxon>
        <taxon>Ascomycota</taxon>
        <taxon>Pezizomycotina</taxon>
        <taxon>Dothideomycetes</taxon>
        <taxon>Pleosporomycetidae</taxon>
        <taxon>Pleosporales</taxon>
        <taxon>Massarineae</taxon>
        <taxon>Periconiaceae</taxon>
        <taxon>Periconia</taxon>
    </lineage>
</organism>
<dbReference type="STRING" id="97972.A0A2V1DQK0"/>
<name>A0A2V1DQK0_9PLEO</name>
<feature type="region of interest" description="Disordered" evidence="1">
    <location>
        <begin position="1"/>
        <end position="24"/>
    </location>
</feature>
<evidence type="ECO:0000313" key="3">
    <source>
        <dbReference type="Proteomes" id="UP000244855"/>
    </source>
</evidence>
<sequence length="371" mass="41051">MNGFSRRQQPAKNALSNNGDSASTSSPIIPIDLQQLLLNIFKNAFHTRLESDIKPLLQEVKQHLYNREFAAAFSKEEYLEAYAARWSPSRALNYLSIFQELRNELRPFGEGDESGVGEGEVRGKTWKVVCLGGGAGAEIVALGGFAKMLGVVDETKKEENVDGAENSTPPAPSRVLEIHTLDVAPWSTPLSLLTTHLTTAPPLSPYASQALKTSNKPLLPPASLSQTFTQANLLTLPISTLRTTLANTHLVTLMFTLNELYSASVAQTQTFLMRMTECLGKGAMLLVVDSPGSYAMVKLGGEEKEYPMRWLVDFTLLGKNGDGGMDGGGERTGWEKVKEEESRWFRMSREELKYPIELENGRVQLHLYRRV</sequence>
<dbReference type="Pfam" id="PF11312">
    <property type="entry name" value="Methyltransf_34"/>
    <property type="match status" value="1"/>
</dbReference>
<dbReference type="Proteomes" id="UP000244855">
    <property type="component" value="Unassembled WGS sequence"/>
</dbReference>
<dbReference type="OrthoDB" id="6419443at2759"/>
<dbReference type="EMBL" id="KZ805392">
    <property type="protein sequence ID" value="PVH99464.1"/>
    <property type="molecule type" value="Genomic_DNA"/>
</dbReference>
<evidence type="ECO:0000256" key="1">
    <source>
        <dbReference type="SAM" id="MobiDB-lite"/>
    </source>
</evidence>
<proteinExistence type="predicted"/>
<reference evidence="2 3" key="1">
    <citation type="journal article" date="2018" name="Sci. Rep.">
        <title>Comparative genomics provides insights into the lifestyle and reveals functional heterogeneity of dark septate endophytic fungi.</title>
        <authorList>
            <person name="Knapp D.G."/>
            <person name="Nemeth J.B."/>
            <person name="Barry K."/>
            <person name="Hainaut M."/>
            <person name="Henrissat B."/>
            <person name="Johnson J."/>
            <person name="Kuo A."/>
            <person name="Lim J.H.P."/>
            <person name="Lipzen A."/>
            <person name="Nolan M."/>
            <person name="Ohm R.A."/>
            <person name="Tamas L."/>
            <person name="Grigoriev I.V."/>
            <person name="Spatafora J.W."/>
            <person name="Nagy L.G."/>
            <person name="Kovacs G.M."/>
        </authorList>
    </citation>
    <scope>NUCLEOTIDE SEQUENCE [LARGE SCALE GENOMIC DNA]</scope>
    <source>
        <strain evidence="2 3">DSE2036</strain>
    </source>
</reference>
<evidence type="ECO:0008006" key="4">
    <source>
        <dbReference type="Google" id="ProtNLM"/>
    </source>
</evidence>
<protein>
    <recommendedName>
        <fullName evidence="4">25S rRNA (Uridine(2843)-N(3))-methyltransferase</fullName>
    </recommendedName>
</protein>